<keyword evidence="5" id="KW-0131">Cell cycle</keyword>
<evidence type="ECO:0000256" key="4">
    <source>
        <dbReference type="ARBA" id="ARBA00022764"/>
    </source>
</evidence>
<evidence type="ECO:0000313" key="7">
    <source>
        <dbReference type="EMBL" id="OOS07592.1"/>
    </source>
</evidence>
<comment type="caution">
    <text evidence="7">The sequence shown here is derived from an EMBL/GenBank/DDBJ whole genome shotgun (WGS) entry which is preliminary data.</text>
</comment>
<dbReference type="OrthoDB" id="9802240at2"/>
<dbReference type="InterPro" id="IPR011042">
    <property type="entry name" value="6-blade_b-propeller_TolB-like"/>
</dbReference>
<keyword evidence="4 5" id="KW-0574">Periplasm</keyword>
<dbReference type="Pfam" id="PF04052">
    <property type="entry name" value="TolB_N"/>
    <property type="match status" value="1"/>
</dbReference>
<feature type="domain" description="TolB N-terminal" evidence="6">
    <location>
        <begin position="26"/>
        <end position="124"/>
    </location>
</feature>
<keyword evidence="5" id="KW-0132">Cell division</keyword>
<dbReference type="Gene3D" id="2.120.10.30">
    <property type="entry name" value="TolB, C-terminal domain"/>
    <property type="match status" value="1"/>
</dbReference>
<evidence type="ECO:0000256" key="5">
    <source>
        <dbReference type="HAMAP-Rule" id="MF_00671"/>
    </source>
</evidence>
<dbReference type="PANTHER" id="PTHR36842:SF1">
    <property type="entry name" value="PROTEIN TOLB"/>
    <property type="match status" value="1"/>
</dbReference>
<dbReference type="Pfam" id="PF07676">
    <property type="entry name" value="PD40"/>
    <property type="match status" value="4"/>
</dbReference>
<dbReference type="HAMAP" id="MF_00671">
    <property type="entry name" value="TolB"/>
    <property type="match status" value="1"/>
</dbReference>
<evidence type="ECO:0000256" key="1">
    <source>
        <dbReference type="ARBA" id="ARBA00004418"/>
    </source>
</evidence>
<evidence type="ECO:0000256" key="2">
    <source>
        <dbReference type="ARBA" id="ARBA00009820"/>
    </source>
</evidence>
<proteinExistence type="inferred from homology"/>
<sequence precursor="true">MKAVLHIWALILSLFLMMNVAHAEVRIVIDEGVDSARPIAVVPFKWNGPGSAPANIADIVAADLRNSGKFNPIPVSRMPQQPTSAAEINPEVWSALGIDAVVVGQITPVAGDFQIAYQLIDTIGATGTPGAVLSQNQFTTNTKWLRWGAHAVSDESFEKLTGIKGAFRTRIAYVVQKHGGSKPYEIRFSDYDGFNQFTAYRSSQPLMSPAWSADGKKLAYVSFENRKSQLVVHDLSTHSRTVVASFKGHNGAPAFSPDGTRLAFASSKDGVLNIYVINLGSGQVSQLTSGAGNNTEPSWSADGQTILFTSDRSGSPQVYQMSAYGGAASLISAGGPSYSGQMTADGSTIIMIRGDSLVKKDVASGNVEVLSSTFLDESPSISPNGIMVIYSSTQGLGKVLQLVSADGRFKARLPGNDGQVKFPAWSPYLTN</sequence>
<comment type="similarity">
    <text evidence="2 5">Belongs to the TolB family.</text>
</comment>
<dbReference type="GO" id="GO:0042597">
    <property type="term" value="C:periplasmic space"/>
    <property type="evidence" value="ECO:0007669"/>
    <property type="project" value="UniProtKB-SubCell"/>
</dbReference>
<evidence type="ECO:0000313" key="8">
    <source>
        <dbReference type="Proteomes" id="UP000190023"/>
    </source>
</evidence>
<dbReference type="NCBIfam" id="TIGR02800">
    <property type="entry name" value="propeller_TolB"/>
    <property type="match status" value="1"/>
</dbReference>
<dbReference type="GO" id="GO:0051301">
    <property type="term" value="P:cell division"/>
    <property type="evidence" value="ECO:0007669"/>
    <property type="project" value="UniProtKB-UniRule"/>
</dbReference>
<keyword evidence="3 5" id="KW-0732">Signal</keyword>
<dbReference type="SUPFAM" id="SSF52964">
    <property type="entry name" value="TolB, N-terminal domain"/>
    <property type="match status" value="1"/>
</dbReference>
<dbReference type="InterPro" id="IPR011659">
    <property type="entry name" value="WD40"/>
</dbReference>
<evidence type="ECO:0000259" key="6">
    <source>
        <dbReference type="Pfam" id="PF04052"/>
    </source>
</evidence>
<organism evidence="7 8">
    <name type="scientific">[Haemophilus] felis</name>
    <dbReference type="NCBI Taxonomy" id="123822"/>
    <lineage>
        <taxon>Bacteria</taxon>
        <taxon>Pseudomonadati</taxon>
        <taxon>Pseudomonadota</taxon>
        <taxon>Gammaproteobacteria</taxon>
        <taxon>Pasteurellales</taxon>
        <taxon>Pasteurellaceae</taxon>
    </lineage>
</organism>
<feature type="chain" id="PRO_5010592400" description="Tol-Pal system protein TolB" evidence="5">
    <location>
        <begin position="24"/>
        <end position="431"/>
    </location>
</feature>
<dbReference type="SUPFAM" id="SSF69304">
    <property type="entry name" value="Tricorn protease N-terminal domain"/>
    <property type="match status" value="1"/>
</dbReference>
<dbReference type="Proteomes" id="UP000190023">
    <property type="component" value="Unassembled WGS sequence"/>
</dbReference>
<dbReference type="GO" id="GO:0017038">
    <property type="term" value="P:protein import"/>
    <property type="evidence" value="ECO:0007669"/>
    <property type="project" value="InterPro"/>
</dbReference>
<name>A0A1T0BC91_9PAST</name>
<dbReference type="EMBL" id="MUYB01000001">
    <property type="protein sequence ID" value="OOS07592.1"/>
    <property type="molecule type" value="Genomic_DNA"/>
</dbReference>
<protein>
    <recommendedName>
        <fullName evidence="5">Tol-Pal system protein TolB</fullName>
    </recommendedName>
</protein>
<dbReference type="InterPro" id="IPR014167">
    <property type="entry name" value="Tol-Pal_TolB"/>
</dbReference>
<keyword evidence="8" id="KW-1185">Reference proteome</keyword>
<dbReference type="Gene3D" id="3.40.50.10070">
    <property type="entry name" value="TolB, N-terminal domain"/>
    <property type="match status" value="1"/>
</dbReference>
<comment type="function">
    <text evidence="5">Part of the Tol-Pal system, which plays a role in outer membrane invagination during cell division and is important for maintaining outer membrane integrity.</text>
</comment>
<dbReference type="InterPro" id="IPR007195">
    <property type="entry name" value="TolB_N"/>
</dbReference>
<gene>
    <name evidence="5" type="primary">tolB</name>
    <name evidence="7" type="ORF">B0188_00520</name>
</gene>
<dbReference type="AlphaFoldDB" id="A0A1T0BC91"/>
<dbReference type="STRING" id="123822.B0188_00520"/>
<evidence type="ECO:0000256" key="3">
    <source>
        <dbReference type="ARBA" id="ARBA00022729"/>
    </source>
</evidence>
<feature type="signal peptide" evidence="5">
    <location>
        <begin position="1"/>
        <end position="23"/>
    </location>
</feature>
<comment type="subunit">
    <text evidence="5">The Tol-Pal system is composed of five core proteins: the inner membrane proteins TolA, TolQ and TolR, the periplasmic protein TolB and the outer membrane protein Pal. They form a network linking the inner and outer membranes and the peptidoglycan layer.</text>
</comment>
<dbReference type="PANTHER" id="PTHR36842">
    <property type="entry name" value="PROTEIN TOLB HOMOLOG"/>
    <property type="match status" value="1"/>
</dbReference>
<reference evidence="7 8" key="1">
    <citation type="submission" date="2017-02" db="EMBL/GenBank/DDBJ databases">
        <title>Draft genome sequence of Haemophilus felis CCUG 31170 type strain.</title>
        <authorList>
            <person name="Engstrom-Jakobsson H."/>
            <person name="Salva-Serra F."/>
            <person name="Thorell K."/>
            <person name="Gonzales-Siles L."/>
            <person name="Karlsson R."/>
            <person name="Boulund F."/>
            <person name="Engstrand L."/>
            <person name="Kristiansson E."/>
            <person name="Moore E."/>
        </authorList>
    </citation>
    <scope>NUCLEOTIDE SEQUENCE [LARGE SCALE GENOMIC DNA]</scope>
    <source>
        <strain evidence="7 8">CCUG 31170</strain>
    </source>
</reference>
<comment type="subcellular location">
    <subcellularLocation>
        <location evidence="1 5">Periplasm</location>
    </subcellularLocation>
</comment>
<accession>A0A1T0BC91</accession>